<dbReference type="EMBL" id="CAIF01000341">
    <property type="protein sequence ID" value="CCH47154.1"/>
    <property type="molecule type" value="Genomic_DNA"/>
</dbReference>
<comment type="similarity">
    <text evidence="1">Belongs to the helicase family.</text>
</comment>
<comment type="caution">
    <text evidence="3">The sequence shown here is derived from an EMBL/GenBank/DDBJ whole genome shotgun (WGS) entry which is preliminary data.</text>
</comment>
<feature type="domain" description="DNA helicase Pif1-like DEAD-box helicase" evidence="2">
    <location>
        <begin position="8"/>
        <end position="209"/>
    </location>
</feature>
<comment type="cofactor">
    <cofactor evidence="1">
        <name>Mg(2+)</name>
        <dbReference type="ChEBI" id="CHEBI:18420"/>
    </cofactor>
</comment>
<name>K0L0R1_WICCF</name>
<dbReference type="HOGENOM" id="CLU_001324_14_1_1"/>
<dbReference type="CDD" id="cd18809">
    <property type="entry name" value="SF1_C_RecD"/>
    <property type="match status" value="1"/>
</dbReference>
<dbReference type="GO" id="GO:0006281">
    <property type="term" value="P:DNA repair"/>
    <property type="evidence" value="ECO:0007669"/>
    <property type="project" value="UniProtKB-KW"/>
</dbReference>
<proteinExistence type="inferred from homology"/>
<comment type="catalytic activity">
    <reaction evidence="1">
        <text>ATP + H2O = ADP + phosphate + H(+)</text>
        <dbReference type="Rhea" id="RHEA:13065"/>
        <dbReference type="ChEBI" id="CHEBI:15377"/>
        <dbReference type="ChEBI" id="CHEBI:15378"/>
        <dbReference type="ChEBI" id="CHEBI:30616"/>
        <dbReference type="ChEBI" id="CHEBI:43474"/>
        <dbReference type="ChEBI" id="CHEBI:456216"/>
        <dbReference type="EC" id="5.6.2.3"/>
    </reaction>
</comment>
<dbReference type="Proteomes" id="UP000009328">
    <property type="component" value="Unassembled WGS sequence"/>
</dbReference>
<keyword evidence="1" id="KW-0347">Helicase</keyword>
<sequence length="501" mass="57755">MVQDEVVHLDNVIYLNGSAGSGKSTLLNVLMKNIGYKSIICTSATGSASNVLIGGGTLHSTFKIPTDEDSFIEVFNCLKRKSLNLKMYRHLKDKKLLIIDEISMVENKILDFIDLLLRKLRNNEGEMFGGICTILCGDFKQLLPVIQNADPALIANSAIANKDFFRSIDKFYLSKNVRLRSYGNNVEDNKNRDEFLEFLEQIRKTKVKHVEVPKFLKYVVDDDLEMIRKMFPKDILTSDNFFGENMNESSVMRINNLKNILNYFSDSRIIANRIENVARFNEKSMKYYCEEISKQQIFIMEYDDYLFEKFEAITYEIDSVTKEKSKKRTQNVSKYRIPRFIQISKYCPLLVNMNLNKSQKLTNGVIVLVLDFNMSRKELKVGYFDLNGNFKEFYIGVVGFIDMMVVAPKSLIRYGFPCSLGFASTVHKSQGQSVTNLGIDIRDEVFGHGQLYVAFSRARDFKKVLLMKSSEDQIEITNINYEELEYTDSNETIIIDENQNT</sequence>
<dbReference type="eggNOG" id="KOG0987">
    <property type="taxonomic scope" value="Eukaryota"/>
</dbReference>
<keyword evidence="1" id="KW-0378">Hydrolase</keyword>
<keyword evidence="1" id="KW-0233">DNA recombination</keyword>
<dbReference type="InterPro" id="IPR010285">
    <property type="entry name" value="DNA_helicase_pif1-like_DEAD"/>
</dbReference>
<dbReference type="GO" id="GO:0000723">
    <property type="term" value="P:telomere maintenance"/>
    <property type="evidence" value="ECO:0007669"/>
    <property type="project" value="InterPro"/>
</dbReference>
<keyword evidence="4" id="KW-1185">Reference proteome</keyword>
<evidence type="ECO:0000256" key="1">
    <source>
        <dbReference type="RuleBase" id="RU363044"/>
    </source>
</evidence>
<evidence type="ECO:0000259" key="2">
    <source>
        <dbReference type="Pfam" id="PF05970"/>
    </source>
</evidence>
<keyword evidence="1" id="KW-0234">DNA repair</keyword>
<evidence type="ECO:0000313" key="4">
    <source>
        <dbReference type="Proteomes" id="UP000009328"/>
    </source>
</evidence>
<dbReference type="STRING" id="1206466.K0L0R1"/>
<gene>
    <name evidence="3" type="ORF">BN7_6769</name>
</gene>
<dbReference type="GO" id="GO:0043139">
    <property type="term" value="F:5'-3' DNA helicase activity"/>
    <property type="evidence" value="ECO:0007669"/>
    <property type="project" value="UniProtKB-EC"/>
</dbReference>
<keyword evidence="1" id="KW-0067">ATP-binding</keyword>
<evidence type="ECO:0000313" key="3">
    <source>
        <dbReference type="EMBL" id="CCH47154.1"/>
    </source>
</evidence>
<dbReference type="EC" id="5.6.2.3" evidence="1"/>
<dbReference type="GO" id="GO:0006310">
    <property type="term" value="P:DNA recombination"/>
    <property type="evidence" value="ECO:0007669"/>
    <property type="project" value="UniProtKB-KW"/>
</dbReference>
<dbReference type="SUPFAM" id="SSF52540">
    <property type="entry name" value="P-loop containing nucleoside triphosphate hydrolases"/>
    <property type="match status" value="2"/>
</dbReference>
<keyword evidence="1" id="KW-0547">Nucleotide-binding</keyword>
<dbReference type="Gene3D" id="3.40.50.300">
    <property type="entry name" value="P-loop containing nucleotide triphosphate hydrolases"/>
    <property type="match status" value="2"/>
</dbReference>
<keyword evidence="1" id="KW-0227">DNA damage</keyword>
<dbReference type="PANTHER" id="PTHR47642:SF6">
    <property type="entry name" value="ATP-DEPENDENT DNA HELICASE"/>
    <property type="match status" value="1"/>
</dbReference>
<dbReference type="InterPro" id="IPR051055">
    <property type="entry name" value="PIF1_helicase"/>
</dbReference>
<protein>
    <recommendedName>
        <fullName evidence="1">ATP-dependent DNA helicase</fullName>
        <ecNumber evidence="1">5.6.2.3</ecNumber>
    </recommendedName>
</protein>
<dbReference type="GO" id="GO:0016887">
    <property type="term" value="F:ATP hydrolysis activity"/>
    <property type="evidence" value="ECO:0007669"/>
    <property type="project" value="RHEA"/>
</dbReference>
<accession>K0L0R1</accession>
<dbReference type="PANTHER" id="PTHR47642">
    <property type="entry name" value="ATP-DEPENDENT DNA HELICASE"/>
    <property type="match status" value="1"/>
</dbReference>
<dbReference type="GO" id="GO:0005524">
    <property type="term" value="F:ATP binding"/>
    <property type="evidence" value="ECO:0007669"/>
    <property type="project" value="UniProtKB-KW"/>
</dbReference>
<dbReference type="InterPro" id="IPR027417">
    <property type="entry name" value="P-loop_NTPase"/>
</dbReference>
<reference evidence="3 4" key="1">
    <citation type="journal article" date="2012" name="Eukaryot. Cell">
        <title>Draft genome sequence of Wickerhamomyces ciferrii NRRL Y-1031 F-60-10.</title>
        <authorList>
            <person name="Schneider J."/>
            <person name="Andrea H."/>
            <person name="Blom J."/>
            <person name="Jaenicke S."/>
            <person name="Ruckert C."/>
            <person name="Schorsch C."/>
            <person name="Szczepanowski R."/>
            <person name="Farwick M."/>
            <person name="Goesmann A."/>
            <person name="Puhler A."/>
            <person name="Schaffer S."/>
            <person name="Tauch A."/>
            <person name="Kohler T."/>
            <person name="Brinkrolf K."/>
        </authorList>
    </citation>
    <scope>NUCLEOTIDE SEQUENCE [LARGE SCALE GENOMIC DNA]</scope>
    <source>
        <strain evidence="4">ATCC 14091 / BCRC 22168 / CBS 111 / JCM 3599 / NBRC 0793 / NRRL Y-1031 F-60-10</strain>
    </source>
</reference>
<organism evidence="3 4">
    <name type="scientific">Wickerhamomyces ciferrii (strain ATCC 14091 / BCRC 22168 / CBS 111 / JCM 3599 / NBRC 0793 / NRRL Y-1031 F-60-10)</name>
    <name type="common">Yeast</name>
    <name type="synonym">Pichia ciferrii</name>
    <dbReference type="NCBI Taxonomy" id="1206466"/>
    <lineage>
        <taxon>Eukaryota</taxon>
        <taxon>Fungi</taxon>
        <taxon>Dikarya</taxon>
        <taxon>Ascomycota</taxon>
        <taxon>Saccharomycotina</taxon>
        <taxon>Saccharomycetes</taxon>
        <taxon>Phaffomycetales</taxon>
        <taxon>Wickerhamomycetaceae</taxon>
        <taxon>Wickerhamomyces</taxon>
    </lineage>
</organism>
<dbReference type="AlphaFoldDB" id="K0L0R1"/>
<dbReference type="InParanoid" id="K0L0R1"/>
<dbReference type="Pfam" id="PF05970">
    <property type="entry name" value="PIF1"/>
    <property type="match status" value="1"/>
</dbReference>